<feature type="compositionally biased region" description="Basic and acidic residues" evidence="1">
    <location>
        <begin position="62"/>
        <end position="72"/>
    </location>
</feature>
<dbReference type="EMBL" id="JAUKPO010000007">
    <property type="protein sequence ID" value="MDO1447584.1"/>
    <property type="molecule type" value="Genomic_DNA"/>
</dbReference>
<comment type="caution">
    <text evidence="3">The sequence shown here is derived from an EMBL/GenBank/DDBJ whole genome shotgun (WGS) entry which is preliminary data.</text>
</comment>
<feature type="signal peptide" evidence="2">
    <location>
        <begin position="1"/>
        <end position="29"/>
    </location>
</feature>
<dbReference type="PROSITE" id="PS51257">
    <property type="entry name" value="PROKAR_LIPOPROTEIN"/>
    <property type="match status" value="1"/>
</dbReference>
<feature type="compositionally biased region" description="Polar residues" evidence="1">
    <location>
        <begin position="73"/>
        <end position="89"/>
    </location>
</feature>
<keyword evidence="2" id="KW-0732">Signal</keyword>
<evidence type="ECO:0000313" key="4">
    <source>
        <dbReference type="Proteomes" id="UP001168528"/>
    </source>
</evidence>
<keyword evidence="4" id="KW-1185">Reference proteome</keyword>
<evidence type="ECO:0000313" key="3">
    <source>
        <dbReference type="EMBL" id="MDO1447584.1"/>
    </source>
</evidence>
<reference evidence="3" key="1">
    <citation type="submission" date="2023-07" db="EMBL/GenBank/DDBJ databases">
        <title>The genome sequence of Rhodocytophaga aerolata KACC 12507.</title>
        <authorList>
            <person name="Zhang X."/>
        </authorList>
    </citation>
    <scope>NUCLEOTIDE SEQUENCE</scope>
    <source>
        <strain evidence="3">KACC 12507</strain>
    </source>
</reference>
<evidence type="ECO:0000256" key="2">
    <source>
        <dbReference type="SAM" id="SignalP"/>
    </source>
</evidence>
<sequence length="89" mass="9647">MKLFKKNTRTSWVKWVGMSMLMISTGLYSCDSSQNQQGQDSNLGEEQTDFTVDTTGKAGRAGTDEAVGRADTDTSGTGRQMSADTVNKK</sequence>
<name>A0ABT8R663_9BACT</name>
<dbReference type="RefSeq" id="WP_302038387.1">
    <property type="nucleotide sequence ID" value="NZ_JAUKPO010000007.1"/>
</dbReference>
<evidence type="ECO:0000256" key="1">
    <source>
        <dbReference type="SAM" id="MobiDB-lite"/>
    </source>
</evidence>
<accession>A0ABT8R663</accession>
<gene>
    <name evidence="3" type="ORF">Q0590_15045</name>
</gene>
<feature type="chain" id="PRO_5045684032" description="Lipoprotein" evidence="2">
    <location>
        <begin position="30"/>
        <end position="89"/>
    </location>
</feature>
<dbReference type="Proteomes" id="UP001168528">
    <property type="component" value="Unassembled WGS sequence"/>
</dbReference>
<organism evidence="3 4">
    <name type="scientific">Rhodocytophaga aerolata</name>
    <dbReference type="NCBI Taxonomy" id="455078"/>
    <lineage>
        <taxon>Bacteria</taxon>
        <taxon>Pseudomonadati</taxon>
        <taxon>Bacteroidota</taxon>
        <taxon>Cytophagia</taxon>
        <taxon>Cytophagales</taxon>
        <taxon>Rhodocytophagaceae</taxon>
        <taxon>Rhodocytophaga</taxon>
    </lineage>
</organism>
<feature type="compositionally biased region" description="Low complexity" evidence="1">
    <location>
        <begin position="30"/>
        <end position="42"/>
    </location>
</feature>
<feature type="region of interest" description="Disordered" evidence="1">
    <location>
        <begin position="30"/>
        <end position="89"/>
    </location>
</feature>
<protein>
    <recommendedName>
        <fullName evidence="5">Lipoprotein</fullName>
    </recommendedName>
</protein>
<evidence type="ECO:0008006" key="5">
    <source>
        <dbReference type="Google" id="ProtNLM"/>
    </source>
</evidence>
<proteinExistence type="predicted"/>